<evidence type="ECO:0000313" key="4">
    <source>
        <dbReference type="EMBL" id="KAI1609749.1"/>
    </source>
</evidence>
<dbReference type="Pfam" id="PF07883">
    <property type="entry name" value="Cupin_2"/>
    <property type="match status" value="1"/>
</dbReference>
<reference evidence="4" key="1">
    <citation type="journal article" date="2022" name="bioRxiv">
        <title>Deciphering the potential niche of two novel black yeast fungi from a biological soil crust based on their genomes, phenotypes, and melanin regulation.</title>
        <authorList>
            <consortium name="DOE Joint Genome Institute"/>
            <person name="Carr E.C."/>
            <person name="Barton Q."/>
            <person name="Grambo S."/>
            <person name="Sullivan M."/>
            <person name="Renfro C.M."/>
            <person name="Kuo A."/>
            <person name="Pangilinan J."/>
            <person name="Lipzen A."/>
            <person name="Keymanesh K."/>
            <person name="Savage E."/>
            <person name="Barry K."/>
            <person name="Grigoriev I.V."/>
            <person name="Riekhof W.R."/>
            <person name="Harris S.S."/>
        </authorList>
    </citation>
    <scope>NUCLEOTIDE SEQUENCE</scope>
    <source>
        <strain evidence="4">JF 03-4F</strain>
    </source>
</reference>
<keyword evidence="1" id="KW-0223">Dioxygenase</keyword>
<dbReference type="InterPro" id="IPR014710">
    <property type="entry name" value="RmlC-like_jellyroll"/>
</dbReference>
<evidence type="ECO:0000256" key="1">
    <source>
        <dbReference type="ARBA" id="ARBA00022964"/>
    </source>
</evidence>
<dbReference type="PANTHER" id="PTHR41517">
    <property type="entry name" value="1,2-DIOXYGENASE PROTEIN-RELATED"/>
    <property type="match status" value="1"/>
</dbReference>
<dbReference type="SUPFAM" id="SSF51182">
    <property type="entry name" value="RmlC-like cupins"/>
    <property type="match status" value="1"/>
</dbReference>
<gene>
    <name evidence="4" type="ORF">EDD36DRAFT_410348</name>
</gene>
<accession>A0AAN6DNN5</accession>
<name>A0AAN6DNN5_9EURO</name>
<keyword evidence="2" id="KW-0560">Oxidoreductase</keyword>
<dbReference type="CDD" id="cd02216">
    <property type="entry name" value="cupin_GDO-like_N"/>
    <property type="match status" value="1"/>
</dbReference>
<dbReference type="AlphaFoldDB" id="A0AAN6DNN5"/>
<dbReference type="InterPro" id="IPR013096">
    <property type="entry name" value="Cupin_2"/>
</dbReference>
<dbReference type="InterPro" id="IPR047183">
    <property type="entry name" value="GDO-like"/>
</dbReference>
<dbReference type="EMBL" id="MU404359">
    <property type="protein sequence ID" value="KAI1609749.1"/>
    <property type="molecule type" value="Genomic_DNA"/>
</dbReference>
<proteinExistence type="predicted"/>
<dbReference type="InterPro" id="IPR011051">
    <property type="entry name" value="RmlC_Cupin_sf"/>
</dbReference>
<protein>
    <submittedName>
        <fullName evidence="4">RmlC-like cupin domain-containing protein</fullName>
    </submittedName>
</protein>
<keyword evidence="5" id="KW-1185">Reference proteome</keyword>
<evidence type="ECO:0000256" key="2">
    <source>
        <dbReference type="ARBA" id="ARBA00023002"/>
    </source>
</evidence>
<comment type="caution">
    <text evidence="4">The sequence shown here is derived from an EMBL/GenBank/DDBJ whole genome shotgun (WGS) entry which is preliminary data.</text>
</comment>
<sequence length="336" mass="37768">MTTVTQTAVPIEEVPGIEEATAAITQECMQKNSYPMWKVNDKISKLVPNPKALPTAWRWEEMKKLMLDSAQYVPEEQAERRALMLVNPGFGEVKGPSPYTTDTIYAGFQLVMPGETAPAHRHIAFAVRFIQESDKGFTSVAGQKIYLEHGDLVLTPSWQWHYHGNDGPTPTFWVDCLDIPLHVYARTNFLEPYPTAKVPDLVTDDSPFHFPWKTTQQALDAQDSPRAVYHYLSNGSPFSRTIAAQAERIKQGHTARLPRETCSFIYVVRKGSGYTKIDAPTGQKTIEWKEKDVFVVPSWSWVTHTADDAGDAYLFALTDRSLSDNLGLARVDYSAP</sequence>
<dbReference type="Proteomes" id="UP001203852">
    <property type="component" value="Unassembled WGS sequence"/>
</dbReference>
<organism evidence="4 5">
    <name type="scientific">Exophiala viscosa</name>
    <dbReference type="NCBI Taxonomy" id="2486360"/>
    <lineage>
        <taxon>Eukaryota</taxon>
        <taxon>Fungi</taxon>
        <taxon>Dikarya</taxon>
        <taxon>Ascomycota</taxon>
        <taxon>Pezizomycotina</taxon>
        <taxon>Eurotiomycetes</taxon>
        <taxon>Chaetothyriomycetidae</taxon>
        <taxon>Chaetothyriales</taxon>
        <taxon>Herpotrichiellaceae</taxon>
        <taxon>Exophiala</taxon>
    </lineage>
</organism>
<feature type="domain" description="Cupin type-2" evidence="3">
    <location>
        <begin position="108"/>
        <end position="175"/>
    </location>
</feature>
<dbReference type="PANTHER" id="PTHR41517:SF1">
    <property type="entry name" value="CUPIN"/>
    <property type="match status" value="1"/>
</dbReference>
<evidence type="ECO:0000259" key="3">
    <source>
        <dbReference type="Pfam" id="PF07883"/>
    </source>
</evidence>
<evidence type="ECO:0000313" key="5">
    <source>
        <dbReference type="Proteomes" id="UP001203852"/>
    </source>
</evidence>
<dbReference type="GO" id="GO:0051213">
    <property type="term" value="F:dioxygenase activity"/>
    <property type="evidence" value="ECO:0007669"/>
    <property type="project" value="UniProtKB-KW"/>
</dbReference>
<dbReference type="Gene3D" id="2.60.120.10">
    <property type="entry name" value="Jelly Rolls"/>
    <property type="match status" value="2"/>
</dbReference>